<proteinExistence type="predicted"/>
<dbReference type="RefSeq" id="XP_040714448.1">
    <property type="nucleotide sequence ID" value="XM_040865129.1"/>
</dbReference>
<protein>
    <submittedName>
        <fullName evidence="2">Uncharacterized protein</fullName>
    </submittedName>
</protein>
<gene>
    <name evidence="2" type="ORF">BCR38DRAFT_518443</name>
</gene>
<dbReference type="Proteomes" id="UP000193689">
    <property type="component" value="Unassembled WGS sequence"/>
</dbReference>
<keyword evidence="3" id="KW-1185">Reference proteome</keyword>
<reference evidence="2 3" key="1">
    <citation type="submission" date="2016-07" db="EMBL/GenBank/DDBJ databases">
        <title>Pervasive Adenine N6-methylation of Active Genes in Fungi.</title>
        <authorList>
            <consortium name="DOE Joint Genome Institute"/>
            <person name="Mondo S.J."/>
            <person name="Dannebaum R.O."/>
            <person name="Kuo R.C."/>
            <person name="Labutti K."/>
            <person name="Haridas S."/>
            <person name="Kuo A."/>
            <person name="Salamov A."/>
            <person name="Ahrendt S.R."/>
            <person name="Lipzen A."/>
            <person name="Sullivan W."/>
            <person name="Andreopoulos W.B."/>
            <person name="Clum A."/>
            <person name="Lindquist E."/>
            <person name="Daum C."/>
            <person name="Ramamoorthy G.K."/>
            <person name="Gryganskyi A."/>
            <person name="Culley D."/>
            <person name="Magnuson J.K."/>
            <person name="James T.Y."/>
            <person name="O'Malley M.A."/>
            <person name="Stajich J.E."/>
            <person name="Spatafora J.W."/>
            <person name="Visel A."/>
            <person name="Grigoriev I.V."/>
        </authorList>
    </citation>
    <scope>NUCLEOTIDE SEQUENCE [LARGE SCALE GENOMIC DNA]</scope>
    <source>
        <strain evidence="2 3">CBS 129021</strain>
    </source>
</reference>
<evidence type="ECO:0000256" key="1">
    <source>
        <dbReference type="SAM" id="MobiDB-lite"/>
    </source>
</evidence>
<name>A0A1Y2DTJ9_9PEZI</name>
<dbReference type="InParanoid" id="A0A1Y2DTJ9"/>
<dbReference type="GeneID" id="63781341"/>
<dbReference type="EMBL" id="MCFJ01000009">
    <property type="protein sequence ID" value="ORY62612.1"/>
    <property type="molecule type" value="Genomic_DNA"/>
</dbReference>
<sequence length="232" mass="24843">MSLPCANDESGLTKGRSDNETTGTTRWNLQSDKGPYLESGNPALARILMSLLPVPLDPSLPSLVNPQFGLSNLCDTKCSASAGLLPSALRADACAARAPSSPSEIIFIPKNSVGRPRDAAYWQEASVPNLRLPSAHHPCHSRDLSSSQQTGNAAWKPYVNKIDKHIFKMSKPHRRTANSMYAYFPADDDDDDGGNKSSSVNGDLHKAITIGFNSSYQSSRSSRSPPTSGLAG</sequence>
<feature type="compositionally biased region" description="Polar residues" evidence="1">
    <location>
        <begin position="20"/>
        <end position="31"/>
    </location>
</feature>
<comment type="caution">
    <text evidence="2">The sequence shown here is derived from an EMBL/GenBank/DDBJ whole genome shotgun (WGS) entry which is preliminary data.</text>
</comment>
<evidence type="ECO:0000313" key="2">
    <source>
        <dbReference type="EMBL" id="ORY62612.1"/>
    </source>
</evidence>
<feature type="region of interest" description="Disordered" evidence="1">
    <location>
        <begin position="1"/>
        <end position="34"/>
    </location>
</feature>
<evidence type="ECO:0000313" key="3">
    <source>
        <dbReference type="Proteomes" id="UP000193689"/>
    </source>
</evidence>
<accession>A0A1Y2DTJ9</accession>
<dbReference type="AlphaFoldDB" id="A0A1Y2DTJ9"/>
<organism evidence="2 3">
    <name type="scientific">Pseudomassariella vexata</name>
    <dbReference type="NCBI Taxonomy" id="1141098"/>
    <lineage>
        <taxon>Eukaryota</taxon>
        <taxon>Fungi</taxon>
        <taxon>Dikarya</taxon>
        <taxon>Ascomycota</taxon>
        <taxon>Pezizomycotina</taxon>
        <taxon>Sordariomycetes</taxon>
        <taxon>Xylariomycetidae</taxon>
        <taxon>Amphisphaeriales</taxon>
        <taxon>Pseudomassariaceae</taxon>
        <taxon>Pseudomassariella</taxon>
    </lineage>
</organism>